<keyword evidence="6" id="KW-0460">Magnesium</keyword>
<dbReference type="GO" id="GO:0004810">
    <property type="term" value="F:CCA tRNA nucleotidyltransferase activity"/>
    <property type="evidence" value="ECO:0007669"/>
    <property type="project" value="UniProtKB-EC"/>
</dbReference>
<comment type="similarity">
    <text evidence="7">Belongs to the tRNA nucleotidyltransferase/poly(A) polymerase family.</text>
</comment>
<dbReference type="STRING" id="1031564.CINS_0973"/>
<reference evidence="9 10" key="1">
    <citation type="journal article" date="2014" name="Genome Biol. Evol.">
        <title>Comparative Genomics of the Campylobacter lari Group.</title>
        <authorList>
            <person name="Miller W.G."/>
            <person name="Yee E."/>
            <person name="Chapman M.H."/>
            <person name="Smith T.P."/>
            <person name="Bono J.L."/>
            <person name="Huynh S."/>
            <person name="Parker C.T."/>
            <person name="Vandamme P."/>
            <person name="Luong K."/>
            <person name="Korlach J."/>
        </authorList>
    </citation>
    <scope>NUCLEOTIDE SEQUENCE [LARGE SCALE GENOMIC DNA]</scope>
    <source>
        <strain evidence="9 10">NCTC 12927</strain>
    </source>
</reference>
<gene>
    <name evidence="9" type="primary">cca</name>
    <name evidence="9" type="ORF">CINS_0973</name>
</gene>
<evidence type="ECO:0000256" key="5">
    <source>
        <dbReference type="ARBA" id="ARBA00022723"/>
    </source>
</evidence>
<evidence type="ECO:0000313" key="10">
    <source>
        <dbReference type="Proteomes" id="UP000031163"/>
    </source>
</evidence>
<accession>A0A0A8H1G9</accession>
<evidence type="ECO:0000313" key="9">
    <source>
        <dbReference type="EMBL" id="AJC87936.1"/>
    </source>
</evidence>
<organism evidence="9 10">
    <name type="scientific">Campylobacter insulaenigrae NCTC 12927</name>
    <dbReference type="NCBI Taxonomy" id="1031564"/>
    <lineage>
        <taxon>Bacteria</taxon>
        <taxon>Pseudomonadati</taxon>
        <taxon>Campylobacterota</taxon>
        <taxon>Epsilonproteobacteria</taxon>
        <taxon>Campylobacterales</taxon>
        <taxon>Campylobacteraceae</taxon>
        <taxon>Campylobacter</taxon>
    </lineage>
</organism>
<dbReference type="HOGENOM" id="CLU_849113_0_0_7"/>
<protein>
    <submittedName>
        <fullName evidence="9">Multifunctional tRNA nucleotidyl transferase / 2'3'-cyclic phosphodiesterase / 2' nucleotidase/phosphatase</fullName>
        <ecNumber evidence="9">2.7.7.72</ecNumber>
    </submittedName>
</protein>
<proteinExistence type="inferred from homology"/>
<dbReference type="PANTHER" id="PTHR46173">
    <property type="entry name" value="CCA TRNA NUCLEOTIDYLTRANSFERASE 1, MITOCHONDRIAL"/>
    <property type="match status" value="1"/>
</dbReference>
<sequence length="369" mass="43903">MRKLKIDLKNDDDFLSIKNILQPFTQRAYFVGGCVRNTFLNLPCNDYDIEIYDIQPKIFDELMKKLGADGVGKSFFVYKYKKFDLALARYENKISCGHKGFEVSICNDEQDGAKRRDFTINALMVNIFDYSFYDFFGGVEDLKLKQIRHINDQSFKEDSLRILRAIAFACRFDFVITDETLALMKTMDINDLSRERINNELYKIFKTSKLDKAYKYFKQLKLENSIFYHSTNNIEFNNLLKSSQKFIKHDGLFLYLYLNFFQIKKKEFFVKTKIKKYFLKYSDQRFILGSVSDFDLAKISLDLKLCEWLGLWNQDRIEQAKKINLFERKFQSQITAKDLLDQGYNGKELGIELYKIKIEEIKKYLKELR</sequence>
<evidence type="ECO:0000256" key="4">
    <source>
        <dbReference type="ARBA" id="ARBA00022695"/>
    </source>
</evidence>
<dbReference type="GO" id="GO:0008033">
    <property type="term" value="P:tRNA processing"/>
    <property type="evidence" value="ECO:0007669"/>
    <property type="project" value="UniProtKB-KW"/>
</dbReference>
<dbReference type="EC" id="2.7.7.72" evidence="9"/>
<feature type="domain" description="Poly A polymerase head" evidence="8">
    <location>
        <begin position="28"/>
        <end position="148"/>
    </location>
</feature>
<dbReference type="Pfam" id="PF01743">
    <property type="entry name" value="PolyA_pol"/>
    <property type="match status" value="1"/>
</dbReference>
<dbReference type="GO" id="GO:0046872">
    <property type="term" value="F:metal ion binding"/>
    <property type="evidence" value="ECO:0007669"/>
    <property type="project" value="UniProtKB-KW"/>
</dbReference>
<dbReference type="InterPro" id="IPR002646">
    <property type="entry name" value="PolA_pol_head_dom"/>
</dbReference>
<dbReference type="CDD" id="cd05398">
    <property type="entry name" value="NT_ClassII-CCAase"/>
    <property type="match status" value="1"/>
</dbReference>
<evidence type="ECO:0000256" key="7">
    <source>
        <dbReference type="RuleBase" id="RU003953"/>
    </source>
</evidence>
<keyword evidence="4 9" id="KW-0548">Nucleotidyltransferase</keyword>
<keyword evidence="3" id="KW-0819">tRNA processing</keyword>
<evidence type="ECO:0000256" key="6">
    <source>
        <dbReference type="ARBA" id="ARBA00022842"/>
    </source>
</evidence>
<dbReference type="Proteomes" id="UP000031163">
    <property type="component" value="Chromosome"/>
</dbReference>
<dbReference type="SUPFAM" id="SSF81891">
    <property type="entry name" value="Poly A polymerase C-terminal region-like"/>
    <property type="match status" value="1"/>
</dbReference>
<name>A0A0A8H1G9_9BACT</name>
<dbReference type="AlphaFoldDB" id="A0A0A8H1G9"/>
<dbReference type="Gene3D" id="1.10.3090.10">
    <property type="entry name" value="cca-adding enzyme, domain 2"/>
    <property type="match status" value="1"/>
</dbReference>
<dbReference type="RefSeq" id="WP_039650338.1">
    <property type="nucleotide sequence ID" value="NZ_CP007770.1"/>
</dbReference>
<keyword evidence="5" id="KW-0479">Metal-binding</keyword>
<comment type="cofactor">
    <cofactor evidence="1">
        <name>Mg(2+)</name>
        <dbReference type="ChEBI" id="CHEBI:18420"/>
    </cofactor>
</comment>
<dbReference type="KEGG" id="cis:CINS_0973"/>
<evidence type="ECO:0000256" key="1">
    <source>
        <dbReference type="ARBA" id="ARBA00001946"/>
    </source>
</evidence>
<evidence type="ECO:0000256" key="2">
    <source>
        <dbReference type="ARBA" id="ARBA00022679"/>
    </source>
</evidence>
<dbReference type="PANTHER" id="PTHR46173:SF1">
    <property type="entry name" value="CCA TRNA NUCLEOTIDYLTRANSFERASE 1, MITOCHONDRIAL"/>
    <property type="match status" value="1"/>
</dbReference>
<dbReference type="SUPFAM" id="SSF81301">
    <property type="entry name" value="Nucleotidyltransferase"/>
    <property type="match status" value="1"/>
</dbReference>
<dbReference type="GO" id="GO:0000049">
    <property type="term" value="F:tRNA binding"/>
    <property type="evidence" value="ECO:0007669"/>
    <property type="project" value="TreeGrafter"/>
</dbReference>
<dbReference type="GeneID" id="74431765"/>
<dbReference type="InterPro" id="IPR050264">
    <property type="entry name" value="Bact_CCA-adding_enz_type3_sf"/>
</dbReference>
<dbReference type="InterPro" id="IPR043519">
    <property type="entry name" value="NT_sf"/>
</dbReference>
<dbReference type="EMBL" id="CP007770">
    <property type="protein sequence ID" value="AJC87936.1"/>
    <property type="molecule type" value="Genomic_DNA"/>
</dbReference>
<keyword evidence="2 7" id="KW-0808">Transferase</keyword>
<evidence type="ECO:0000259" key="8">
    <source>
        <dbReference type="Pfam" id="PF01743"/>
    </source>
</evidence>
<keyword evidence="7" id="KW-0694">RNA-binding</keyword>
<evidence type="ECO:0000256" key="3">
    <source>
        <dbReference type="ARBA" id="ARBA00022694"/>
    </source>
</evidence>
<dbReference type="Gene3D" id="3.30.460.10">
    <property type="entry name" value="Beta Polymerase, domain 2"/>
    <property type="match status" value="1"/>
</dbReference>